<dbReference type="InterPro" id="IPR036942">
    <property type="entry name" value="Beta-barrel_TonB_sf"/>
</dbReference>
<dbReference type="SUPFAM" id="SSF56935">
    <property type="entry name" value="Porins"/>
    <property type="match status" value="1"/>
</dbReference>
<evidence type="ECO:0000256" key="5">
    <source>
        <dbReference type="ARBA" id="ARBA00023136"/>
    </source>
</evidence>
<dbReference type="EMBL" id="CAIT01000009">
    <property type="protein sequence ID" value="CCH55529.1"/>
    <property type="molecule type" value="Genomic_DNA"/>
</dbReference>
<comment type="subcellular location">
    <subcellularLocation>
        <location evidence="1">Cell outer membrane</location>
        <topology evidence="1">Multi-pass membrane protein</topology>
    </subcellularLocation>
</comment>
<dbReference type="STRING" id="1185876.BN8_04792"/>
<proteinExistence type="predicted"/>
<keyword evidence="3" id="KW-1134">Transmembrane beta strand</keyword>
<dbReference type="InterPro" id="IPR057601">
    <property type="entry name" value="Oar-like_b-barrel"/>
</dbReference>
<dbReference type="GO" id="GO:0015344">
    <property type="term" value="F:siderophore uptake transmembrane transporter activity"/>
    <property type="evidence" value="ECO:0007669"/>
    <property type="project" value="TreeGrafter"/>
</dbReference>
<sequence>MLPAVLCSSMVMGQGVTTSSINGVVTDQKGEELPGATVVAVFVPSGTRYGTTTNAQGRYNLPAVRVGGPYRITVTYVGYQEQIREIAFVELNTPISANFTLAEEGQQLSEVVVTSQRGGVIDSERTGVSTNLRRENFERLPALNRNFTDLSTLTPQAGPGFSFGGRSSLYNNFSIDGSTANNVFGLTALPGGQSGTTPVSIDAIDQLNVSISPYDVSQGSFTGAGVNAVTRSGTNRFEGSAYGFYRNQSFVGRRVEGQEQPQGNFSFYNVGARLGGPIIKNKLFFFANVEQQRQANPAVLFPIGSTDSQGRPTQQTQQAEQLRTLRDFLVTPNNGKSWTFDPGSLDNFDQLNQSLKFLVKIDWNISDKHKLTVRYNQLNSFSDVPPSNSGGFTSAPPGGRQNNVNALPFSYSWYRINQNLRSIIGELNSTFGNKFANNLQLGYTAFRDFREGGGGVPTPSFPTVDIVGPNGNTLTTFGAEPFTPNNVLNQDVVQLNDKFDIFLGKHTVSVGTANEFYHFYNGFTPQIRGVYQYNSVQDFIANATNPTQANAPTQYALQYSAVPGTPVPVAEFNAAQLGFYVQDVFNVAKNFRLTAGLRLDIPTYNDSKLLENRYIDSLSNRPEGFARGEQIFVSQLPKTNFLFSPRIGFNWDVLGNRSLQIRGGTGVFTGRVPFVWLSNQVSNNGVFFGTVLQQGQANTFTNGISFTPNSNAYVPELVGRPGDPLAQTFTINATTRDFKFPQVWRSSLGIDKTLPGNWIITLDAIYSKDINAVYIRDANLADPVGTLAGDGRPVFGNAAGVANVNPPFDRRINDRIVQALVLDNIQRGYSISLTAQIQKRLTRGLEASLAYTFTDSKDVNAQSASTAGSLYTGQAIVTSPNQPNLSYSNNLVPHRVVGYLQYRFEYLNNLATTVALTYTGQSTGNFSYVYGGNPNSDGISNNDLIYVPRNQNEIVLVTTNAQDTRTPQQIWDQLNAYIEQDPYLSKRRGQYAERNGAFLPWQNLVNFRLLQDFYVRAGDRRHTLQFSAEVVNLLNLVSSNLGLAQSIQRTNLLNFVGYETPNTNTTATTGRPIYTFTEVSPGQALTSSFTNNLTLSSRWQLQLGLRYIF</sequence>
<evidence type="ECO:0000256" key="4">
    <source>
        <dbReference type="ARBA" id="ARBA00022692"/>
    </source>
</evidence>
<evidence type="ECO:0000313" key="8">
    <source>
        <dbReference type="EMBL" id="CCH55529.1"/>
    </source>
</evidence>
<organism evidence="8 9">
    <name type="scientific">Fibrisoma limi BUZ 3</name>
    <dbReference type="NCBI Taxonomy" id="1185876"/>
    <lineage>
        <taxon>Bacteria</taxon>
        <taxon>Pseudomonadati</taxon>
        <taxon>Bacteroidota</taxon>
        <taxon>Cytophagia</taxon>
        <taxon>Cytophagales</taxon>
        <taxon>Spirosomataceae</taxon>
        <taxon>Fibrisoma</taxon>
    </lineage>
</organism>
<evidence type="ECO:0000256" key="2">
    <source>
        <dbReference type="ARBA" id="ARBA00022448"/>
    </source>
</evidence>
<evidence type="ECO:0000256" key="6">
    <source>
        <dbReference type="ARBA" id="ARBA00023237"/>
    </source>
</evidence>
<dbReference type="InterPro" id="IPR039426">
    <property type="entry name" value="TonB-dep_rcpt-like"/>
</dbReference>
<accession>I2GNQ1</accession>
<keyword evidence="9" id="KW-1185">Reference proteome</keyword>
<reference evidence="8 9" key="1">
    <citation type="journal article" date="2012" name="J. Bacteriol.">
        <title>Genome Sequence of the Filamentous Bacterium Fibrisoma limi BUZ 3T.</title>
        <authorList>
            <person name="Filippini M."/>
            <person name="Qi W."/>
            <person name="Jaenicke S."/>
            <person name="Goesmann A."/>
            <person name="Smits T.H."/>
            <person name="Bagheri H.C."/>
        </authorList>
    </citation>
    <scope>NUCLEOTIDE SEQUENCE [LARGE SCALE GENOMIC DNA]</scope>
    <source>
        <strain evidence="9">BUZ 3T</strain>
    </source>
</reference>
<keyword evidence="5" id="KW-0472">Membrane</keyword>
<protein>
    <submittedName>
        <fullName evidence="8">Protein oar</fullName>
    </submittedName>
</protein>
<evidence type="ECO:0000256" key="3">
    <source>
        <dbReference type="ARBA" id="ARBA00022452"/>
    </source>
</evidence>
<dbReference type="InterPro" id="IPR008969">
    <property type="entry name" value="CarboxyPept-like_regulatory"/>
</dbReference>
<dbReference type="SUPFAM" id="SSF49464">
    <property type="entry name" value="Carboxypeptidase regulatory domain-like"/>
    <property type="match status" value="1"/>
</dbReference>
<keyword evidence="2" id="KW-0813">Transport</keyword>
<evidence type="ECO:0000256" key="1">
    <source>
        <dbReference type="ARBA" id="ARBA00004571"/>
    </source>
</evidence>
<keyword evidence="4" id="KW-0812">Transmembrane</keyword>
<dbReference type="PANTHER" id="PTHR30069:SF46">
    <property type="entry name" value="OAR PROTEIN"/>
    <property type="match status" value="1"/>
</dbReference>
<dbReference type="PANTHER" id="PTHR30069">
    <property type="entry name" value="TONB-DEPENDENT OUTER MEMBRANE RECEPTOR"/>
    <property type="match status" value="1"/>
</dbReference>
<comment type="caution">
    <text evidence="8">The sequence shown here is derived from an EMBL/GenBank/DDBJ whole genome shotgun (WGS) entry which is preliminary data.</text>
</comment>
<gene>
    <name evidence="8" type="primary">oar5</name>
    <name evidence="8" type="ORF">BN8_04792</name>
</gene>
<dbReference type="Pfam" id="PF13620">
    <property type="entry name" value="CarboxypepD_reg"/>
    <property type="match status" value="1"/>
</dbReference>
<dbReference type="Gene3D" id="2.40.170.20">
    <property type="entry name" value="TonB-dependent receptor, beta-barrel domain"/>
    <property type="match status" value="1"/>
</dbReference>
<dbReference type="GO" id="GO:0044718">
    <property type="term" value="P:siderophore transmembrane transport"/>
    <property type="evidence" value="ECO:0007669"/>
    <property type="project" value="TreeGrafter"/>
</dbReference>
<dbReference type="Gene3D" id="2.60.40.1120">
    <property type="entry name" value="Carboxypeptidase-like, regulatory domain"/>
    <property type="match status" value="1"/>
</dbReference>
<dbReference type="Proteomes" id="UP000009309">
    <property type="component" value="Unassembled WGS sequence"/>
</dbReference>
<feature type="domain" description="TonB-dependent transporter Oar-like beta-barrel" evidence="7">
    <location>
        <begin position="229"/>
        <end position="1039"/>
    </location>
</feature>
<dbReference type="AlphaFoldDB" id="I2GNQ1"/>
<dbReference type="Pfam" id="PF25183">
    <property type="entry name" value="OMP_b-brl_4"/>
    <property type="match status" value="1"/>
</dbReference>
<keyword evidence="6" id="KW-0998">Cell outer membrane</keyword>
<evidence type="ECO:0000313" key="9">
    <source>
        <dbReference type="Proteomes" id="UP000009309"/>
    </source>
</evidence>
<name>I2GNQ1_9BACT</name>
<dbReference type="GO" id="GO:0009279">
    <property type="term" value="C:cell outer membrane"/>
    <property type="evidence" value="ECO:0007669"/>
    <property type="project" value="UniProtKB-SubCell"/>
</dbReference>
<dbReference type="eggNOG" id="COG4771">
    <property type="taxonomic scope" value="Bacteria"/>
</dbReference>
<evidence type="ECO:0000259" key="7">
    <source>
        <dbReference type="Pfam" id="PF25183"/>
    </source>
</evidence>